<dbReference type="OrthoDB" id="9781413at2"/>
<dbReference type="CDD" id="cd07516">
    <property type="entry name" value="HAD_Pase"/>
    <property type="match status" value="1"/>
</dbReference>
<dbReference type="InterPro" id="IPR006379">
    <property type="entry name" value="HAD-SF_hydro_IIB"/>
</dbReference>
<dbReference type="Pfam" id="PF08282">
    <property type="entry name" value="Hydrolase_3"/>
    <property type="match status" value="1"/>
</dbReference>
<dbReference type="RefSeq" id="WP_066621456.1">
    <property type="nucleotide sequence ID" value="NZ_FQXL01000004.1"/>
</dbReference>
<sequence>MKLFATDLDGTLLNSKHEISKENINALKIAQENGVEIVIATGRTYADAKAICRQANICAHIISNNGSLAHSKNGEKLKVDTIDKKYVTETLGWFNDNRYFYEVSTAKNIFLPSNTKEILENDFYKAKTKNLSLSKYTVDEIVSLLFSQEGVILVDDINDIVNADLDYCSISAISFDEDKLSKGRELFGNHESLSLVVSHELNFELVNTNASKGNSLEHLANHLNIPLKDVAAIGDNYNDVSMFKRAGISIAMGNAKEDIKKICSYVSSSNDLHGVAHAIYKFMNNLKVESSTA</sequence>
<dbReference type="Proteomes" id="UP000076603">
    <property type="component" value="Unassembled WGS sequence"/>
</dbReference>
<dbReference type="InterPro" id="IPR036412">
    <property type="entry name" value="HAD-like_sf"/>
</dbReference>
<keyword evidence="1" id="KW-0378">Hydrolase</keyword>
<dbReference type="NCBIfam" id="TIGR00099">
    <property type="entry name" value="Cof-subfamily"/>
    <property type="match status" value="1"/>
</dbReference>
<dbReference type="SFLD" id="SFLDG01144">
    <property type="entry name" value="C2.B.4:_PGP_Like"/>
    <property type="match status" value="1"/>
</dbReference>
<protein>
    <submittedName>
        <fullName evidence="1">Putative phosphatase YwpJ</fullName>
        <ecNumber evidence="1">3.1.3.-</ecNumber>
    </submittedName>
</protein>
<dbReference type="EC" id="3.1.3.-" evidence="1"/>
<dbReference type="PROSITE" id="PS01228">
    <property type="entry name" value="COF_1"/>
    <property type="match status" value="1"/>
</dbReference>
<dbReference type="GO" id="GO:0000287">
    <property type="term" value="F:magnesium ion binding"/>
    <property type="evidence" value="ECO:0007669"/>
    <property type="project" value="TreeGrafter"/>
</dbReference>
<dbReference type="SUPFAM" id="SSF56784">
    <property type="entry name" value="HAD-like"/>
    <property type="match status" value="1"/>
</dbReference>
<dbReference type="Gene3D" id="3.30.1240.10">
    <property type="match status" value="1"/>
</dbReference>
<dbReference type="NCBIfam" id="TIGR01484">
    <property type="entry name" value="HAD-SF-IIB"/>
    <property type="match status" value="1"/>
</dbReference>
<dbReference type="AlphaFoldDB" id="A0A161WKA9"/>
<evidence type="ECO:0000313" key="2">
    <source>
        <dbReference type="Proteomes" id="UP000076603"/>
    </source>
</evidence>
<dbReference type="STRING" id="1121326.CLMAG_19740"/>
<dbReference type="PATRIC" id="fig|1121326.3.peg.1964"/>
<dbReference type="GO" id="GO:0005829">
    <property type="term" value="C:cytosol"/>
    <property type="evidence" value="ECO:0007669"/>
    <property type="project" value="TreeGrafter"/>
</dbReference>
<keyword evidence="2" id="KW-1185">Reference proteome</keyword>
<evidence type="ECO:0000313" key="1">
    <source>
        <dbReference type="EMBL" id="KZL92165.1"/>
    </source>
</evidence>
<gene>
    <name evidence="1" type="primary">ywpJ_1</name>
    <name evidence="1" type="ORF">CLMAG_19740</name>
</gene>
<comment type="caution">
    <text evidence="1">The sequence shown here is derived from an EMBL/GenBank/DDBJ whole genome shotgun (WGS) entry which is preliminary data.</text>
</comment>
<dbReference type="InterPro" id="IPR023214">
    <property type="entry name" value="HAD_sf"/>
</dbReference>
<dbReference type="SFLD" id="SFLDS00003">
    <property type="entry name" value="Haloacid_Dehalogenase"/>
    <property type="match status" value="1"/>
</dbReference>
<dbReference type="PANTHER" id="PTHR10000:SF55">
    <property type="entry name" value="5-AMINO-6-(5-PHOSPHO-D-RIBITYLAMINO)URACIL PHOSPHATASE YCSE"/>
    <property type="match status" value="1"/>
</dbReference>
<dbReference type="InterPro" id="IPR000150">
    <property type="entry name" value="Cof"/>
</dbReference>
<dbReference type="PANTHER" id="PTHR10000">
    <property type="entry name" value="PHOSPHOSERINE PHOSPHATASE"/>
    <property type="match status" value="1"/>
</dbReference>
<name>A0A161WKA9_9CLOT</name>
<accession>A0A161WKA9</accession>
<dbReference type="PROSITE" id="PS01229">
    <property type="entry name" value="COF_2"/>
    <property type="match status" value="1"/>
</dbReference>
<proteinExistence type="predicted"/>
<dbReference type="EMBL" id="LWAE01000002">
    <property type="protein sequence ID" value="KZL92165.1"/>
    <property type="molecule type" value="Genomic_DNA"/>
</dbReference>
<organism evidence="1 2">
    <name type="scientific">Clostridium magnum DSM 2767</name>
    <dbReference type="NCBI Taxonomy" id="1121326"/>
    <lineage>
        <taxon>Bacteria</taxon>
        <taxon>Bacillati</taxon>
        <taxon>Bacillota</taxon>
        <taxon>Clostridia</taxon>
        <taxon>Eubacteriales</taxon>
        <taxon>Clostridiaceae</taxon>
        <taxon>Clostridium</taxon>
    </lineage>
</organism>
<reference evidence="1 2" key="1">
    <citation type="submission" date="2016-04" db="EMBL/GenBank/DDBJ databases">
        <title>Genome sequence of Clostridium magnum DSM 2767.</title>
        <authorList>
            <person name="Poehlein A."/>
            <person name="Uhlig R."/>
            <person name="Fischer R."/>
            <person name="Bahl H."/>
            <person name="Daniel R."/>
        </authorList>
    </citation>
    <scope>NUCLEOTIDE SEQUENCE [LARGE SCALE GENOMIC DNA]</scope>
    <source>
        <strain evidence="1 2">DSM 2767</strain>
    </source>
</reference>
<dbReference type="GO" id="GO:0016791">
    <property type="term" value="F:phosphatase activity"/>
    <property type="evidence" value="ECO:0007669"/>
    <property type="project" value="UniProtKB-ARBA"/>
</dbReference>
<dbReference type="SFLD" id="SFLDG01140">
    <property type="entry name" value="C2.B:_Phosphomannomutase_and_P"/>
    <property type="match status" value="1"/>
</dbReference>
<dbReference type="Gene3D" id="3.40.50.1000">
    <property type="entry name" value="HAD superfamily/HAD-like"/>
    <property type="match status" value="1"/>
</dbReference>